<protein>
    <submittedName>
        <fullName evidence="1">Unannotated protein</fullName>
    </submittedName>
</protein>
<organism evidence="1">
    <name type="scientific">freshwater metagenome</name>
    <dbReference type="NCBI Taxonomy" id="449393"/>
    <lineage>
        <taxon>unclassified sequences</taxon>
        <taxon>metagenomes</taxon>
        <taxon>ecological metagenomes</taxon>
    </lineage>
</organism>
<proteinExistence type="predicted"/>
<dbReference type="EMBL" id="CAEZSH010000132">
    <property type="protein sequence ID" value="CAB4544926.1"/>
    <property type="molecule type" value="Genomic_DNA"/>
</dbReference>
<dbReference type="AlphaFoldDB" id="A0A6J6C157"/>
<name>A0A6J6C157_9ZZZZ</name>
<accession>A0A6J6C157</accession>
<evidence type="ECO:0000313" key="1">
    <source>
        <dbReference type="EMBL" id="CAB4544926.1"/>
    </source>
</evidence>
<sequence>MNGHDSAIVAGRVFGWVERVGRCDLLAGLEIPFGCSHRLNRIIGTECLGVFDHLVVARSLKQHLDRVGLAALETFANNVAGRNHSVVARQDAVIHLAKLHAVTERNQRAEGEHAHQQHANRLLHHRAGNVGPDAFVLVLDRALIESELVHAVAEQVERGRQGKQSGC</sequence>
<gene>
    <name evidence="1" type="ORF">UFOPK1410_00903</name>
</gene>
<reference evidence="1" key="1">
    <citation type="submission" date="2020-05" db="EMBL/GenBank/DDBJ databases">
        <authorList>
            <person name="Chiriac C."/>
            <person name="Salcher M."/>
            <person name="Ghai R."/>
            <person name="Kavagutti S V."/>
        </authorList>
    </citation>
    <scope>NUCLEOTIDE SEQUENCE</scope>
</reference>